<proteinExistence type="predicted"/>
<name>A0A6J6Z626_9ZZZZ</name>
<gene>
    <name evidence="1" type="ORF">UFOPK3010_01388</name>
</gene>
<evidence type="ECO:0000313" key="1">
    <source>
        <dbReference type="EMBL" id="CAB4815036.1"/>
    </source>
</evidence>
<sequence>MLHVIHDAELVGDMSQVRTHLGTASEVLVPLIVLLKAEFVGCAERVDANIGVTVDGPGSTEFFTTLVDREVDPELLKLDAGSDAVEAATDDRDMETFRGFEFGRRPFGEAGEVVERKNHLAQLKVARFRWLAENHVEHGVNLFIRWGAQRPGRKVGGEQLDASLEET</sequence>
<protein>
    <submittedName>
        <fullName evidence="1">Unannotated protein</fullName>
    </submittedName>
</protein>
<dbReference type="EMBL" id="CAFAAM010000223">
    <property type="protein sequence ID" value="CAB4815036.1"/>
    <property type="molecule type" value="Genomic_DNA"/>
</dbReference>
<dbReference type="AlphaFoldDB" id="A0A6J6Z626"/>
<accession>A0A6J6Z626</accession>
<reference evidence="1" key="1">
    <citation type="submission" date="2020-05" db="EMBL/GenBank/DDBJ databases">
        <authorList>
            <person name="Chiriac C."/>
            <person name="Salcher M."/>
            <person name="Ghai R."/>
            <person name="Kavagutti S V."/>
        </authorList>
    </citation>
    <scope>NUCLEOTIDE SEQUENCE</scope>
</reference>
<organism evidence="1">
    <name type="scientific">freshwater metagenome</name>
    <dbReference type="NCBI Taxonomy" id="449393"/>
    <lineage>
        <taxon>unclassified sequences</taxon>
        <taxon>metagenomes</taxon>
        <taxon>ecological metagenomes</taxon>
    </lineage>
</organism>